<dbReference type="PANTHER" id="PTHR47668">
    <property type="entry name" value="DIENELACTONE HYDROLASE FAMILY PROTEIN (AFU_ORTHOLOGUE AFUA_6G01940)"/>
    <property type="match status" value="1"/>
</dbReference>
<proteinExistence type="predicted"/>
<evidence type="ECO:0000259" key="1">
    <source>
        <dbReference type="Pfam" id="PF01738"/>
    </source>
</evidence>
<dbReference type="SUPFAM" id="SSF53474">
    <property type="entry name" value="alpha/beta-Hydrolases"/>
    <property type="match status" value="1"/>
</dbReference>
<dbReference type="InterPro" id="IPR029058">
    <property type="entry name" value="AB_hydrolase_fold"/>
</dbReference>
<dbReference type="EMBL" id="CP051142">
    <property type="protein sequence ID" value="QIX00546.1"/>
    <property type="molecule type" value="Genomic_DNA"/>
</dbReference>
<dbReference type="InterPro" id="IPR002925">
    <property type="entry name" value="Dienelactn_hydro"/>
</dbReference>
<dbReference type="GO" id="GO:0016787">
    <property type="term" value="F:hydrolase activity"/>
    <property type="evidence" value="ECO:0007669"/>
    <property type="project" value="InterPro"/>
</dbReference>
<protein>
    <recommendedName>
        <fullName evidence="1">Dienelactone hydrolase domain-containing protein</fullName>
    </recommendedName>
</protein>
<dbReference type="Proteomes" id="UP000503462">
    <property type="component" value="Chromosome 4"/>
</dbReference>
<evidence type="ECO:0000313" key="2">
    <source>
        <dbReference type="EMBL" id="QIX00546.1"/>
    </source>
</evidence>
<dbReference type="OrthoDB" id="2147163at2759"/>
<sequence>MSIQSHACCTVPAVVDHDYKEKGEYVTIAGTKVYATGPADATKAILVIYDIFGYFPQTMQGADILAYGDKEQSYRVYMPDFFDGEPADVAWYPPQTDEHKEKLGKFFETKAAPPKSIERAGKIIDEIQSKKNIKEWGVFGLCWGGKVANLLSGKDTRFKAGAAAHPAMVDPEDAKNITIPFGLLPSKDEPKEDVEKWEKAIKTPHFVEWYPTQVHGFMGARAELKDSSVKAEYEKGYKHLLNWFHEHL</sequence>
<keyword evidence="3" id="KW-1185">Reference proteome</keyword>
<name>A0A6H0Y0T9_9PEZI</name>
<dbReference type="PANTHER" id="PTHR47668:SF1">
    <property type="entry name" value="DIENELACTONE HYDROLASE DOMAIN-CONTAINING PROTEIN-RELATED"/>
    <property type="match status" value="1"/>
</dbReference>
<reference evidence="2 3" key="1">
    <citation type="journal article" date="2016" name="Sci. Rep.">
        <title>Peltaster fructicola genome reveals evolution from an invasive phytopathogen to an ectophytic parasite.</title>
        <authorList>
            <person name="Xu C."/>
            <person name="Chen H."/>
            <person name="Gleason M.L."/>
            <person name="Xu J.R."/>
            <person name="Liu H."/>
            <person name="Zhang R."/>
            <person name="Sun G."/>
        </authorList>
    </citation>
    <scope>NUCLEOTIDE SEQUENCE [LARGE SCALE GENOMIC DNA]</scope>
    <source>
        <strain evidence="2 3">LNHT1506</strain>
    </source>
</reference>
<feature type="domain" description="Dienelactone hydrolase" evidence="1">
    <location>
        <begin position="33"/>
        <end position="247"/>
    </location>
</feature>
<accession>A0A6H0Y0T9</accession>
<organism evidence="2 3">
    <name type="scientific">Peltaster fructicola</name>
    <dbReference type="NCBI Taxonomy" id="286661"/>
    <lineage>
        <taxon>Eukaryota</taxon>
        <taxon>Fungi</taxon>
        <taxon>Dikarya</taxon>
        <taxon>Ascomycota</taxon>
        <taxon>Pezizomycotina</taxon>
        <taxon>Dothideomycetes</taxon>
        <taxon>Dothideomycetes incertae sedis</taxon>
        <taxon>Peltaster</taxon>
    </lineage>
</organism>
<dbReference type="Pfam" id="PF01738">
    <property type="entry name" value="DLH"/>
    <property type="match status" value="1"/>
</dbReference>
<gene>
    <name evidence="2" type="ORF">AMS68_006063</name>
</gene>
<evidence type="ECO:0000313" key="3">
    <source>
        <dbReference type="Proteomes" id="UP000503462"/>
    </source>
</evidence>
<dbReference type="Gene3D" id="3.40.50.1820">
    <property type="entry name" value="alpha/beta hydrolase"/>
    <property type="match status" value="1"/>
</dbReference>
<dbReference type="AlphaFoldDB" id="A0A6H0Y0T9"/>